<dbReference type="Proteomes" id="UP000544110">
    <property type="component" value="Unassembled WGS sequence"/>
</dbReference>
<proteinExistence type="predicted"/>
<reference evidence="2 3" key="1">
    <citation type="submission" date="2020-07" db="EMBL/GenBank/DDBJ databases">
        <title>Sequencing the genomes of 1000 actinobacteria strains.</title>
        <authorList>
            <person name="Klenk H.-P."/>
        </authorList>
    </citation>
    <scope>NUCLEOTIDE SEQUENCE [LARGE SCALE GENOMIC DNA]</scope>
    <source>
        <strain evidence="2 3">DSM 24552</strain>
    </source>
</reference>
<dbReference type="Pfam" id="PF01814">
    <property type="entry name" value="Hemerythrin"/>
    <property type="match status" value="1"/>
</dbReference>
<dbReference type="InterPro" id="IPR012312">
    <property type="entry name" value="Hemerythrin-like"/>
</dbReference>
<dbReference type="RefSeq" id="WP_179517929.1">
    <property type="nucleotide sequence ID" value="NZ_JACCAC010000001.1"/>
</dbReference>
<dbReference type="Gene3D" id="1.20.120.520">
    <property type="entry name" value="nmb1532 protein domain like"/>
    <property type="match status" value="1"/>
</dbReference>
<feature type="domain" description="Hemerythrin-like" evidence="1">
    <location>
        <begin position="55"/>
        <end position="189"/>
    </location>
</feature>
<evidence type="ECO:0000313" key="2">
    <source>
        <dbReference type="EMBL" id="NYG55498.1"/>
    </source>
</evidence>
<accession>A0A7Y9UKL0</accession>
<dbReference type="AlphaFoldDB" id="A0A7Y9UKL0"/>
<protein>
    <submittedName>
        <fullName evidence="2">Iron-sulfur cluster repair protein YtfE (RIC family)</fullName>
    </submittedName>
</protein>
<dbReference type="EMBL" id="JACCAC010000001">
    <property type="protein sequence ID" value="NYG55498.1"/>
    <property type="molecule type" value="Genomic_DNA"/>
</dbReference>
<keyword evidence="3" id="KW-1185">Reference proteome</keyword>
<name>A0A7Y9UKL0_9ACTN</name>
<organism evidence="2 3">
    <name type="scientific">Nocardioides perillae</name>
    <dbReference type="NCBI Taxonomy" id="1119534"/>
    <lineage>
        <taxon>Bacteria</taxon>
        <taxon>Bacillati</taxon>
        <taxon>Actinomycetota</taxon>
        <taxon>Actinomycetes</taxon>
        <taxon>Propionibacteriales</taxon>
        <taxon>Nocardioidaceae</taxon>
        <taxon>Nocardioides</taxon>
    </lineage>
</organism>
<evidence type="ECO:0000259" key="1">
    <source>
        <dbReference type="Pfam" id="PF01814"/>
    </source>
</evidence>
<comment type="caution">
    <text evidence="2">The sequence shown here is derived from an EMBL/GenBank/DDBJ whole genome shotgun (WGS) entry which is preliminary data.</text>
</comment>
<sequence length="198" mass="21537">MPADPTADPALPAALPTWDDAARPTTTAYAEVDAAARAHGDHLRLIHDVYRDGLRRAAEVLGRVADGTAEVGEARSALHDVGLRAAYDQLGSFCGQLCRGIEVHHRIEDAHLYPALRAADEAELGAVLDRLVDEHDVVHALLLHLDEALLRLARPEAGPGDLAHLRHGFDHLVRLLESHFRYEEEQLGGALGVHRVPV</sequence>
<evidence type="ECO:0000313" key="3">
    <source>
        <dbReference type="Proteomes" id="UP000544110"/>
    </source>
</evidence>
<gene>
    <name evidence="2" type="ORF">BJ989_001802</name>
</gene>